<organism evidence="9 10">
    <name type="scientific">Parapedobacter luteus</name>
    <dbReference type="NCBI Taxonomy" id="623280"/>
    <lineage>
        <taxon>Bacteria</taxon>
        <taxon>Pseudomonadati</taxon>
        <taxon>Bacteroidota</taxon>
        <taxon>Sphingobacteriia</taxon>
        <taxon>Sphingobacteriales</taxon>
        <taxon>Sphingobacteriaceae</taxon>
        <taxon>Parapedobacter</taxon>
    </lineage>
</organism>
<dbReference type="Proteomes" id="UP000190541">
    <property type="component" value="Unassembled WGS sequence"/>
</dbReference>
<reference evidence="9 10" key="1">
    <citation type="submission" date="2017-02" db="EMBL/GenBank/DDBJ databases">
        <authorList>
            <person name="Peterson S.W."/>
        </authorList>
    </citation>
    <scope>NUCLEOTIDE SEQUENCE [LARGE SCALE GENOMIC DNA]</scope>
    <source>
        <strain evidence="9 10">DSM 22899</strain>
    </source>
</reference>
<dbReference type="Pfam" id="PF02687">
    <property type="entry name" value="FtsX"/>
    <property type="match status" value="2"/>
</dbReference>
<evidence type="ECO:0000256" key="2">
    <source>
        <dbReference type="ARBA" id="ARBA00022475"/>
    </source>
</evidence>
<evidence type="ECO:0000313" key="10">
    <source>
        <dbReference type="Proteomes" id="UP000190541"/>
    </source>
</evidence>
<keyword evidence="10" id="KW-1185">Reference proteome</keyword>
<evidence type="ECO:0000256" key="3">
    <source>
        <dbReference type="ARBA" id="ARBA00022692"/>
    </source>
</evidence>
<dbReference type="Pfam" id="PF12704">
    <property type="entry name" value="MacB_PCD"/>
    <property type="match status" value="1"/>
</dbReference>
<evidence type="ECO:0000313" key="9">
    <source>
        <dbReference type="EMBL" id="SKB80952.1"/>
    </source>
</evidence>
<dbReference type="InterPro" id="IPR025857">
    <property type="entry name" value="MacB_PCD"/>
</dbReference>
<protein>
    <submittedName>
        <fullName evidence="9">Duplicated orphan permease</fullName>
    </submittedName>
</protein>
<feature type="transmembrane region" description="Helical" evidence="6">
    <location>
        <begin position="666"/>
        <end position="691"/>
    </location>
</feature>
<keyword evidence="2" id="KW-1003">Cell membrane</keyword>
<proteinExistence type="predicted"/>
<feature type="domain" description="ABC3 transporter permease C-terminal" evidence="7">
    <location>
        <begin position="669"/>
        <end position="780"/>
    </location>
</feature>
<feature type="transmembrane region" description="Helical" evidence="6">
    <location>
        <begin position="703"/>
        <end position="733"/>
    </location>
</feature>
<evidence type="ECO:0000256" key="1">
    <source>
        <dbReference type="ARBA" id="ARBA00004651"/>
    </source>
</evidence>
<dbReference type="RefSeq" id="WP_079717866.1">
    <property type="nucleotide sequence ID" value="NZ_FUYS01000009.1"/>
</dbReference>
<dbReference type="EMBL" id="FUYS01000009">
    <property type="protein sequence ID" value="SKB80952.1"/>
    <property type="molecule type" value="Genomic_DNA"/>
</dbReference>
<dbReference type="InterPro" id="IPR050250">
    <property type="entry name" value="Macrolide_Exporter_MacB"/>
</dbReference>
<sequence>MKTQLKTAWRNIVGNKFYSIINVCGLGLGLATAVLLLLWVQHERSYDRFHRDHHRIYKILAHFEANGQDIVWEEVPGPLSVYAQSIPRVESIVRVYSEYDQVLANADRSKVLDGFAAACVDSTFLTVFDFELLQGSRATLFPNNNSVIVTESTARKFFGDGDAMGKVLQFRGDNFTVAGVLRDFPDNSTLAFDALFPMGYYAQLFTANGGNGEWKTIDADLGNYAFHTYVKLQEGTAPQEAELGFTAAYDKARNGKSDTRYGLQPLASLHLVAADGNNAPARMVQIFLVIAILVLAIAAINYINLSTARALVRAREVSIRKIIGANRRQLFFQFIAETSLLFCFALLAAFGLIFVLLPVYNLIAGKQLHLSPTDAGIWTVVGYSAVGTLLATAIYPALLLSDFHPLQAMKGRIASGIGSAYFRKILVVFQFAISMVLIVATLVIGKQLEYIRKLDLGYNKDYVFTVPLPDAVSGHIDAIKNELGGKPGITGVSLADIYDLANYESSTSDLDWPGKPANSQVIINQAVIDQHFIPTMGMQLLEGRNFSGTPADSNLYIVNEAAIKEMGLVPPYIGQPISFHSRAGTIIGVVKDFNFQPLKKKIEPLLFFRWWSGNILYVRTNAQTAQQAIAAVEKQYKQYAGDIPFRFSFLDKQFEAKYQTDQRAGLLFNIFAGIAIFISCLGLLGLSTYTVRQRVKEIGIRKVLGASVGSIVELLSLGSIRLVLISIAVGTPIAWWATNTWLEDFAYRIDVEWWMFVLAGAVAVGIALLTVCWQAVRAAVANPVEALRDE</sequence>
<evidence type="ECO:0000259" key="8">
    <source>
        <dbReference type="Pfam" id="PF12704"/>
    </source>
</evidence>
<feature type="transmembrane region" description="Helical" evidence="6">
    <location>
        <begin position="421"/>
        <end position="444"/>
    </location>
</feature>
<feature type="domain" description="ABC3 transporter permease C-terminal" evidence="7">
    <location>
        <begin position="289"/>
        <end position="394"/>
    </location>
</feature>
<keyword evidence="3 6" id="KW-0812">Transmembrane</keyword>
<feature type="transmembrane region" description="Helical" evidence="6">
    <location>
        <begin position="286"/>
        <end position="305"/>
    </location>
</feature>
<evidence type="ECO:0000256" key="4">
    <source>
        <dbReference type="ARBA" id="ARBA00022989"/>
    </source>
</evidence>
<feature type="transmembrane region" description="Helical" evidence="6">
    <location>
        <begin position="20"/>
        <end position="40"/>
    </location>
</feature>
<keyword evidence="5 6" id="KW-0472">Membrane</keyword>
<feature type="transmembrane region" description="Helical" evidence="6">
    <location>
        <begin position="377"/>
        <end position="400"/>
    </location>
</feature>
<feature type="transmembrane region" description="Helical" evidence="6">
    <location>
        <begin position="753"/>
        <end position="773"/>
    </location>
</feature>
<dbReference type="PANTHER" id="PTHR30572:SF18">
    <property type="entry name" value="ABC-TYPE MACROLIDE FAMILY EXPORT SYSTEM PERMEASE COMPONENT 2"/>
    <property type="match status" value="1"/>
</dbReference>
<dbReference type="GO" id="GO:0005886">
    <property type="term" value="C:plasma membrane"/>
    <property type="evidence" value="ECO:0007669"/>
    <property type="project" value="UniProtKB-SubCell"/>
</dbReference>
<dbReference type="GO" id="GO:0022857">
    <property type="term" value="F:transmembrane transporter activity"/>
    <property type="evidence" value="ECO:0007669"/>
    <property type="project" value="TreeGrafter"/>
</dbReference>
<accession>A0A1T5EA54</accession>
<feature type="domain" description="MacB-like periplasmic core" evidence="8">
    <location>
        <begin position="19"/>
        <end position="242"/>
    </location>
</feature>
<evidence type="ECO:0000259" key="7">
    <source>
        <dbReference type="Pfam" id="PF02687"/>
    </source>
</evidence>
<evidence type="ECO:0000256" key="6">
    <source>
        <dbReference type="SAM" id="Phobius"/>
    </source>
</evidence>
<feature type="transmembrane region" description="Helical" evidence="6">
    <location>
        <begin position="330"/>
        <end position="357"/>
    </location>
</feature>
<dbReference type="InterPro" id="IPR003838">
    <property type="entry name" value="ABC3_permease_C"/>
</dbReference>
<gene>
    <name evidence="9" type="ORF">SAMN05660226_03208</name>
</gene>
<name>A0A1T5EA54_9SPHI</name>
<dbReference type="PANTHER" id="PTHR30572">
    <property type="entry name" value="MEMBRANE COMPONENT OF TRANSPORTER-RELATED"/>
    <property type="match status" value="1"/>
</dbReference>
<comment type="subcellular location">
    <subcellularLocation>
        <location evidence="1">Cell membrane</location>
        <topology evidence="1">Multi-pass membrane protein</topology>
    </subcellularLocation>
</comment>
<keyword evidence="4 6" id="KW-1133">Transmembrane helix</keyword>
<dbReference type="STRING" id="623280.SAMN05660226_03208"/>
<dbReference type="AlphaFoldDB" id="A0A1T5EA54"/>
<dbReference type="OrthoDB" id="1451596at2"/>
<evidence type="ECO:0000256" key="5">
    <source>
        <dbReference type="ARBA" id="ARBA00023136"/>
    </source>
</evidence>